<dbReference type="PANTHER" id="PTHR23531">
    <property type="entry name" value="QUINOLENE RESISTANCE PROTEIN NORA"/>
    <property type="match status" value="1"/>
</dbReference>
<dbReference type="SUPFAM" id="SSF103473">
    <property type="entry name" value="MFS general substrate transporter"/>
    <property type="match status" value="1"/>
</dbReference>
<evidence type="ECO:0000256" key="2">
    <source>
        <dbReference type="ARBA" id="ARBA00022692"/>
    </source>
</evidence>
<feature type="transmembrane region" description="Helical" evidence="5">
    <location>
        <begin position="207"/>
        <end position="227"/>
    </location>
</feature>
<proteinExistence type="predicted"/>
<feature type="transmembrane region" description="Helical" evidence="5">
    <location>
        <begin position="329"/>
        <end position="350"/>
    </location>
</feature>
<feature type="transmembrane region" description="Helical" evidence="5">
    <location>
        <begin position="166"/>
        <end position="186"/>
    </location>
</feature>
<keyword evidence="3 5" id="KW-1133">Transmembrane helix</keyword>
<dbReference type="RefSeq" id="WP_091363656.1">
    <property type="nucleotide sequence ID" value="NZ_FMZF01000001.1"/>
</dbReference>
<dbReference type="Gene3D" id="1.20.1250.20">
    <property type="entry name" value="MFS general substrate transporter like domains"/>
    <property type="match status" value="1"/>
</dbReference>
<dbReference type="EMBL" id="FMZF01000001">
    <property type="protein sequence ID" value="SDC23439.1"/>
    <property type="molecule type" value="Genomic_DNA"/>
</dbReference>
<reference evidence="8" key="1">
    <citation type="submission" date="2016-10" db="EMBL/GenBank/DDBJ databases">
        <authorList>
            <person name="Varghese N."/>
            <person name="Submissions S."/>
        </authorList>
    </citation>
    <scope>NUCLEOTIDE SEQUENCE [LARGE SCALE GENOMIC DNA]</scope>
    <source>
        <strain evidence="8">DSM 45421</strain>
    </source>
</reference>
<feature type="transmembrane region" description="Helical" evidence="5">
    <location>
        <begin position="294"/>
        <end position="317"/>
    </location>
</feature>
<feature type="transmembrane region" description="Helical" evidence="5">
    <location>
        <begin position="103"/>
        <end position="126"/>
    </location>
</feature>
<dbReference type="InterPro" id="IPR011701">
    <property type="entry name" value="MFS"/>
</dbReference>
<dbReference type="Pfam" id="PF07690">
    <property type="entry name" value="MFS_1"/>
    <property type="match status" value="1"/>
</dbReference>
<dbReference type="GO" id="GO:0022857">
    <property type="term" value="F:transmembrane transporter activity"/>
    <property type="evidence" value="ECO:0007669"/>
    <property type="project" value="InterPro"/>
</dbReference>
<gene>
    <name evidence="7" type="ORF">SAMN05660690_1020</name>
</gene>
<accession>A0A1G6JXD0</accession>
<feature type="transmembrane region" description="Helical" evidence="5">
    <location>
        <begin position="239"/>
        <end position="258"/>
    </location>
</feature>
<dbReference type="PROSITE" id="PS50850">
    <property type="entry name" value="MFS"/>
    <property type="match status" value="1"/>
</dbReference>
<evidence type="ECO:0000313" key="7">
    <source>
        <dbReference type="EMBL" id="SDC23439.1"/>
    </source>
</evidence>
<evidence type="ECO:0000256" key="5">
    <source>
        <dbReference type="SAM" id="Phobius"/>
    </source>
</evidence>
<dbReference type="GO" id="GO:0005886">
    <property type="term" value="C:plasma membrane"/>
    <property type="evidence" value="ECO:0007669"/>
    <property type="project" value="UniProtKB-SubCell"/>
</dbReference>
<dbReference type="InterPro" id="IPR020846">
    <property type="entry name" value="MFS_dom"/>
</dbReference>
<evidence type="ECO:0000259" key="6">
    <source>
        <dbReference type="PROSITE" id="PS50850"/>
    </source>
</evidence>
<dbReference type="InterPro" id="IPR036259">
    <property type="entry name" value="MFS_trans_sf"/>
</dbReference>
<dbReference type="AlphaFoldDB" id="A0A1G6JXD0"/>
<dbReference type="Proteomes" id="UP000199416">
    <property type="component" value="Unassembled WGS sequence"/>
</dbReference>
<dbReference type="OrthoDB" id="5242299at2"/>
<feature type="transmembrane region" description="Helical" evidence="5">
    <location>
        <begin position="48"/>
        <end position="67"/>
    </location>
</feature>
<keyword evidence="8" id="KW-1185">Reference proteome</keyword>
<sequence length="390" mass="38165">MRRRPDTLFTPAFVALTVSDLAYCTATGALLGVTPFFVTGPLDGGPAAVGVAVGASGVTTLVLRPLAGRWADRHGRRPLLVGGASLLAVLVLGHLLVTDLAWLVVLRLLLGAAEALYVVAGFAALADLAPAGRAGEALSYNSLALYVGIAVGPVVGQALLGSGGFAAVWAGGAVLLAVAALLAARVPETLEPVSGPSAAPPLLHPAVLLPGIGLLAGVAVVGGFTAFAPLHAARIGLDAWSTVLGLFGLVVVVCRTVFATLPDRVPPLRLAAAALGASAAGLTLVAAVPSAEGLLAGTASLAVGTAFLTPAVFAAVFSRVPPSQRGSAAGTASVFIDLGLGGGPLLLGLVASAGGIPAAFLTAAGLAAGGAVLLASRPVAGARPDPRELR</sequence>
<evidence type="ECO:0000256" key="3">
    <source>
        <dbReference type="ARBA" id="ARBA00022989"/>
    </source>
</evidence>
<feature type="transmembrane region" description="Helical" evidence="5">
    <location>
        <begin position="356"/>
        <end position="375"/>
    </location>
</feature>
<protein>
    <submittedName>
        <fullName evidence="7">Predicted arabinose efflux permease, MFS family</fullName>
    </submittedName>
</protein>
<evidence type="ECO:0000256" key="1">
    <source>
        <dbReference type="ARBA" id="ARBA00004651"/>
    </source>
</evidence>
<evidence type="ECO:0000313" key="8">
    <source>
        <dbReference type="Proteomes" id="UP000199416"/>
    </source>
</evidence>
<dbReference type="InterPro" id="IPR052714">
    <property type="entry name" value="MFS_Exporter"/>
</dbReference>
<feature type="domain" description="Major facilitator superfamily (MFS) profile" evidence="6">
    <location>
        <begin position="12"/>
        <end position="382"/>
    </location>
</feature>
<feature type="transmembrane region" description="Helical" evidence="5">
    <location>
        <begin position="270"/>
        <end position="288"/>
    </location>
</feature>
<organism evidence="7 8">
    <name type="scientific">Geodermatophilus telluris</name>
    <dbReference type="NCBI Taxonomy" id="1190417"/>
    <lineage>
        <taxon>Bacteria</taxon>
        <taxon>Bacillati</taxon>
        <taxon>Actinomycetota</taxon>
        <taxon>Actinomycetes</taxon>
        <taxon>Geodermatophilales</taxon>
        <taxon>Geodermatophilaceae</taxon>
        <taxon>Geodermatophilus</taxon>
    </lineage>
</organism>
<comment type="subcellular location">
    <subcellularLocation>
        <location evidence="1">Cell membrane</location>
        <topology evidence="1">Multi-pass membrane protein</topology>
    </subcellularLocation>
</comment>
<feature type="transmembrane region" description="Helical" evidence="5">
    <location>
        <begin position="79"/>
        <end position="97"/>
    </location>
</feature>
<name>A0A1G6JXD0_9ACTN</name>
<feature type="transmembrane region" description="Helical" evidence="5">
    <location>
        <begin position="138"/>
        <end position="160"/>
    </location>
</feature>
<keyword evidence="2 5" id="KW-0812">Transmembrane</keyword>
<dbReference type="STRING" id="1190417.SAMN05660690_1020"/>
<dbReference type="PANTHER" id="PTHR23531:SF1">
    <property type="entry name" value="QUINOLENE RESISTANCE PROTEIN NORA"/>
    <property type="match status" value="1"/>
</dbReference>
<evidence type="ECO:0000256" key="4">
    <source>
        <dbReference type="ARBA" id="ARBA00023136"/>
    </source>
</evidence>
<keyword evidence="4 5" id="KW-0472">Membrane</keyword>